<evidence type="ECO:0000313" key="5">
    <source>
        <dbReference type="EMBL" id="KAK3604330.1"/>
    </source>
</evidence>
<evidence type="ECO:0000313" key="6">
    <source>
        <dbReference type="Proteomes" id="UP001195483"/>
    </source>
</evidence>
<dbReference type="Pfam" id="PF00051">
    <property type="entry name" value="Kringle"/>
    <property type="match status" value="1"/>
</dbReference>
<organism evidence="5 6">
    <name type="scientific">Potamilus streckersoni</name>
    <dbReference type="NCBI Taxonomy" id="2493646"/>
    <lineage>
        <taxon>Eukaryota</taxon>
        <taxon>Metazoa</taxon>
        <taxon>Spiralia</taxon>
        <taxon>Lophotrochozoa</taxon>
        <taxon>Mollusca</taxon>
        <taxon>Bivalvia</taxon>
        <taxon>Autobranchia</taxon>
        <taxon>Heteroconchia</taxon>
        <taxon>Palaeoheterodonta</taxon>
        <taxon>Unionida</taxon>
        <taxon>Unionoidea</taxon>
        <taxon>Unionidae</taxon>
        <taxon>Ambleminae</taxon>
        <taxon>Lampsilini</taxon>
        <taxon>Potamilus</taxon>
    </lineage>
</organism>
<reference evidence="5" key="2">
    <citation type="journal article" date="2021" name="Genome Biol. Evol.">
        <title>Developing a high-quality reference genome for a parasitic bivalve with doubly uniparental inheritance (Bivalvia: Unionida).</title>
        <authorList>
            <person name="Smith C.H."/>
        </authorList>
    </citation>
    <scope>NUCLEOTIDE SEQUENCE</scope>
    <source>
        <strain evidence="5">CHS0354</strain>
        <tissue evidence="5">Mantle</tissue>
    </source>
</reference>
<name>A0AAE0T6U5_9BIVA</name>
<dbReference type="PRINTS" id="PR00018">
    <property type="entry name" value="KRINGLE"/>
</dbReference>
<keyword evidence="2 3" id="KW-1015">Disulfide bond</keyword>
<dbReference type="SMART" id="SM00130">
    <property type="entry name" value="KR"/>
    <property type="match status" value="1"/>
</dbReference>
<feature type="disulfide bond" evidence="3">
    <location>
        <begin position="42"/>
        <end position="81"/>
    </location>
</feature>
<evidence type="ECO:0000259" key="4">
    <source>
        <dbReference type="PROSITE" id="PS50070"/>
    </source>
</evidence>
<feature type="domain" description="Kringle" evidence="4">
    <location>
        <begin position="29"/>
        <end position="98"/>
    </location>
</feature>
<dbReference type="PROSITE" id="PS50070">
    <property type="entry name" value="KRINGLE_2"/>
    <property type="match status" value="1"/>
</dbReference>
<feature type="disulfide bond" evidence="3">
    <location>
        <begin position="70"/>
        <end position="93"/>
    </location>
</feature>
<dbReference type="EMBL" id="JAEAOA010001294">
    <property type="protein sequence ID" value="KAK3604330.1"/>
    <property type="molecule type" value="Genomic_DNA"/>
</dbReference>
<evidence type="ECO:0000256" key="3">
    <source>
        <dbReference type="PROSITE-ProRule" id="PRU00121"/>
    </source>
</evidence>
<dbReference type="CDD" id="cd00108">
    <property type="entry name" value="KR"/>
    <property type="match status" value="1"/>
</dbReference>
<accession>A0AAE0T6U5</accession>
<reference evidence="5" key="3">
    <citation type="submission" date="2023-05" db="EMBL/GenBank/DDBJ databases">
        <authorList>
            <person name="Smith C.H."/>
        </authorList>
    </citation>
    <scope>NUCLEOTIDE SEQUENCE</scope>
    <source>
        <strain evidence="5">CHS0354</strain>
        <tissue evidence="5">Mantle</tissue>
    </source>
</reference>
<evidence type="ECO:0000256" key="1">
    <source>
        <dbReference type="ARBA" id="ARBA00022572"/>
    </source>
</evidence>
<dbReference type="InterPro" id="IPR050759">
    <property type="entry name" value="Serine_protease_kringle"/>
</dbReference>
<dbReference type="InterPro" id="IPR038178">
    <property type="entry name" value="Kringle_sf"/>
</dbReference>
<comment type="caution">
    <text evidence="5">The sequence shown here is derived from an EMBL/GenBank/DDBJ whole genome shotgun (WGS) entry which is preliminary data.</text>
</comment>
<dbReference type="SUPFAM" id="SSF57440">
    <property type="entry name" value="Kringle-like"/>
    <property type="match status" value="1"/>
</dbReference>
<dbReference type="InterPro" id="IPR000001">
    <property type="entry name" value="Kringle"/>
</dbReference>
<keyword evidence="6" id="KW-1185">Reference proteome</keyword>
<keyword evidence="1 3" id="KW-0420">Kringle</keyword>
<dbReference type="Proteomes" id="UP001195483">
    <property type="component" value="Unassembled WGS sequence"/>
</dbReference>
<comment type="caution">
    <text evidence="3">Lacks conserved residue(s) required for the propagation of feature annotation.</text>
</comment>
<protein>
    <recommendedName>
        <fullName evidence="4">Kringle domain-containing protein</fullName>
    </recommendedName>
</protein>
<dbReference type="PANTHER" id="PTHR24261">
    <property type="entry name" value="PLASMINOGEN-RELATED"/>
    <property type="match status" value="1"/>
</dbReference>
<gene>
    <name evidence="5" type="ORF">CHS0354_021130</name>
</gene>
<dbReference type="PANTHER" id="PTHR24261:SF7">
    <property type="entry name" value="KRINGLE DOMAIN-CONTAINING PROTEIN"/>
    <property type="match status" value="1"/>
</dbReference>
<sequence>MLQQLDVVLSTITAFEDALDDCFIESYEYTGTRNCTEHGIVCMNWSSKSPHDHIKNDFIDGSIEKAENYCRDPDGTGQPWCYTVDPNIRYQNCTVPRCNTSN</sequence>
<evidence type="ECO:0000256" key="2">
    <source>
        <dbReference type="ARBA" id="ARBA00023157"/>
    </source>
</evidence>
<dbReference type="AlphaFoldDB" id="A0AAE0T6U5"/>
<dbReference type="InterPro" id="IPR013806">
    <property type="entry name" value="Kringle-like"/>
</dbReference>
<reference evidence="5" key="1">
    <citation type="journal article" date="2021" name="Genome Biol. Evol.">
        <title>A High-Quality Reference Genome for a Parasitic Bivalve with Doubly Uniparental Inheritance (Bivalvia: Unionida).</title>
        <authorList>
            <person name="Smith C.H."/>
        </authorList>
    </citation>
    <scope>NUCLEOTIDE SEQUENCE</scope>
    <source>
        <strain evidence="5">CHS0354</strain>
    </source>
</reference>
<dbReference type="Gene3D" id="2.40.20.10">
    <property type="entry name" value="Plasminogen Kringle 4"/>
    <property type="match status" value="1"/>
</dbReference>
<proteinExistence type="predicted"/>